<dbReference type="Gene3D" id="1.25.40.10">
    <property type="entry name" value="Tetratricopeptide repeat domain"/>
    <property type="match status" value="1"/>
</dbReference>
<evidence type="ECO:0000313" key="3">
    <source>
        <dbReference type="EMBL" id="KAJ3651437.1"/>
    </source>
</evidence>
<dbReference type="AlphaFoldDB" id="A0AA38I8W6"/>
<dbReference type="PANTHER" id="PTHR13891:SF1">
    <property type="entry name" value="CYTOCHROME C OXIDASE ASSEMBLY FACTOR 7"/>
    <property type="match status" value="1"/>
</dbReference>
<evidence type="ECO:0000256" key="1">
    <source>
        <dbReference type="ARBA" id="ARBA00008486"/>
    </source>
</evidence>
<dbReference type="InterPro" id="IPR040239">
    <property type="entry name" value="HcpB-like"/>
</dbReference>
<evidence type="ECO:0008006" key="5">
    <source>
        <dbReference type="Google" id="ProtNLM"/>
    </source>
</evidence>
<organism evidence="3 4">
    <name type="scientific">Zophobas morio</name>
    <dbReference type="NCBI Taxonomy" id="2755281"/>
    <lineage>
        <taxon>Eukaryota</taxon>
        <taxon>Metazoa</taxon>
        <taxon>Ecdysozoa</taxon>
        <taxon>Arthropoda</taxon>
        <taxon>Hexapoda</taxon>
        <taxon>Insecta</taxon>
        <taxon>Pterygota</taxon>
        <taxon>Neoptera</taxon>
        <taxon>Endopterygota</taxon>
        <taxon>Coleoptera</taxon>
        <taxon>Polyphaga</taxon>
        <taxon>Cucujiformia</taxon>
        <taxon>Tenebrionidae</taxon>
        <taxon>Zophobas</taxon>
    </lineage>
</organism>
<keyword evidence="2" id="KW-0677">Repeat</keyword>
<accession>A0AA38I8W6</accession>
<dbReference type="GO" id="GO:0005758">
    <property type="term" value="C:mitochondrial intermembrane space"/>
    <property type="evidence" value="ECO:0007669"/>
    <property type="project" value="TreeGrafter"/>
</dbReference>
<dbReference type="InterPro" id="IPR006597">
    <property type="entry name" value="Sel1-like"/>
</dbReference>
<dbReference type="EMBL" id="JALNTZ010000005">
    <property type="protein sequence ID" value="KAJ3651437.1"/>
    <property type="molecule type" value="Genomic_DNA"/>
</dbReference>
<dbReference type="Pfam" id="PF08238">
    <property type="entry name" value="Sel1"/>
    <property type="match status" value="4"/>
</dbReference>
<dbReference type="SUPFAM" id="SSF81901">
    <property type="entry name" value="HCP-like"/>
    <property type="match status" value="1"/>
</dbReference>
<comment type="similarity">
    <text evidence="1">Belongs to the hcp beta-lactamase family.</text>
</comment>
<evidence type="ECO:0000256" key="2">
    <source>
        <dbReference type="ARBA" id="ARBA00022737"/>
    </source>
</evidence>
<dbReference type="SMART" id="SM00671">
    <property type="entry name" value="SEL1"/>
    <property type="match status" value="5"/>
</dbReference>
<evidence type="ECO:0000313" key="4">
    <source>
        <dbReference type="Proteomes" id="UP001168821"/>
    </source>
</evidence>
<comment type="caution">
    <text evidence="3">The sequence shown here is derived from an EMBL/GenBank/DDBJ whole genome shotgun (WGS) entry which is preliminary data.</text>
</comment>
<name>A0AA38I8W6_9CUCU</name>
<proteinExistence type="inferred from homology"/>
<dbReference type="InterPro" id="IPR011990">
    <property type="entry name" value="TPR-like_helical_dom_sf"/>
</dbReference>
<dbReference type="Proteomes" id="UP001168821">
    <property type="component" value="Unassembled WGS sequence"/>
</dbReference>
<sequence>MAYDFKDEGEVKEFIKNLGIEYRFGCYSEKKPEVCHLLADYLESIDKNYEKAGIVYKNTCDDYKYAKSCSKYATYALLGKGSQKSDFKAAYSYFDKGCELGDPTSCFHQGLLLITRNEQQGIAQNPIKGMSLLEKSCLAEHSNACYYLSGMYIAGVKRHQDKSEKDAKPEVLVATDMKKAFQFALKGCELGNMYSCANLSQMYAKGDGVEKNPELAAKYRKIATDMQEDIQGGKTLSFQEGLS</sequence>
<reference evidence="3" key="1">
    <citation type="journal article" date="2023" name="G3 (Bethesda)">
        <title>Whole genome assemblies of Zophobas morio and Tenebrio molitor.</title>
        <authorList>
            <person name="Kaur S."/>
            <person name="Stinson S.A."/>
            <person name="diCenzo G.C."/>
        </authorList>
    </citation>
    <scope>NUCLEOTIDE SEQUENCE</scope>
    <source>
        <strain evidence="3">QUZm001</strain>
    </source>
</reference>
<gene>
    <name evidence="3" type="ORF">Zmor_017481</name>
</gene>
<keyword evidence="4" id="KW-1185">Reference proteome</keyword>
<protein>
    <recommendedName>
        <fullName evidence="5">Cytochrome c oxidase assembly factor 7</fullName>
    </recommendedName>
</protein>
<dbReference type="PANTHER" id="PTHR13891">
    <property type="entry name" value="CYTOCHROME C OXIDASE ASSEMBLY FACTOR 7"/>
    <property type="match status" value="1"/>
</dbReference>